<evidence type="ECO:0000313" key="2">
    <source>
        <dbReference type="Proteomes" id="UP000799754"/>
    </source>
</evidence>
<protein>
    <submittedName>
        <fullName evidence="1">Uncharacterized protein</fullName>
    </submittedName>
</protein>
<comment type="caution">
    <text evidence="1">The sequence shown here is derived from an EMBL/GenBank/DDBJ whole genome shotgun (WGS) entry which is preliminary data.</text>
</comment>
<sequence length="217" mass="23943">MLDTLTHSSLRQPFSTKRLVLGPAPIRTRSTSSSAQHHSTWSRNLSNFRATPIALRWSAQRSRWVLSLSRPPLSLDFSLINPGLSGPNNRLTSSSSHPVAIPLPVPSTSPDPDPEPEPFDLLDLSLGVECGVLPSMARPVTLVALHQPRAESSLCPTQWGWNKGLEHVRLHAGVAMELLHQARTIQQWMVGRIVVSEACNELRSKTRYQNASTPKDS</sequence>
<reference evidence="1" key="1">
    <citation type="journal article" date="2020" name="Stud. Mycol.">
        <title>101 Dothideomycetes genomes: a test case for predicting lifestyles and emergence of pathogens.</title>
        <authorList>
            <person name="Haridas S."/>
            <person name="Albert R."/>
            <person name="Binder M."/>
            <person name="Bloem J."/>
            <person name="Labutti K."/>
            <person name="Salamov A."/>
            <person name="Andreopoulos B."/>
            <person name="Baker S."/>
            <person name="Barry K."/>
            <person name="Bills G."/>
            <person name="Bluhm B."/>
            <person name="Cannon C."/>
            <person name="Castanera R."/>
            <person name="Culley D."/>
            <person name="Daum C."/>
            <person name="Ezra D."/>
            <person name="Gonzalez J."/>
            <person name="Henrissat B."/>
            <person name="Kuo A."/>
            <person name="Liang C."/>
            <person name="Lipzen A."/>
            <person name="Lutzoni F."/>
            <person name="Magnuson J."/>
            <person name="Mondo S."/>
            <person name="Nolan M."/>
            <person name="Ohm R."/>
            <person name="Pangilinan J."/>
            <person name="Park H.-J."/>
            <person name="Ramirez L."/>
            <person name="Alfaro M."/>
            <person name="Sun H."/>
            <person name="Tritt A."/>
            <person name="Yoshinaga Y."/>
            <person name="Zwiers L.-H."/>
            <person name="Turgeon B."/>
            <person name="Goodwin S."/>
            <person name="Spatafora J."/>
            <person name="Crous P."/>
            <person name="Grigoriev I."/>
        </authorList>
    </citation>
    <scope>NUCLEOTIDE SEQUENCE</scope>
    <source>
        <strain evidence="1">CBS 525.71</strain>
    </source>
</reference>
<accession>A0ACB6RVE7</accession>
<organism evidence="1 2">
    <name type="scientific">Macroventuria anomochaeta</name>
    <dbReference type="NCBI Taxonomy" id="301207"/>
    <lineage>
        <taxon>Eukaryota</taxon>
        <taxon>Fungi</taxon>
        <taxon>Dikarya</taxon>
        <taxon>Ascomycota</taxon>
        <taxon>Pezizomycotina</taxon>
        <taxon>Dothideomycetes</taxon>
        <taxon>Pleosporomycetidae</taxon>
        <taxon>Pleosporales</taxon>
        <taxon>Pleosporineae</taxon>
        <taxon>Didymellaceae</taxon>
        <taxon>Macroventuria</taxon>
    </lineage>
</organism>
<evidence type="ECO:0000313" key="1">
    <source>
        <dbReference type="EMBL" id="KAF2626016.1"/>
    </source>
</evidence>
<dbReference type="Proteomes" id="UP000799754">
    <property type="component" value="Unassembled WGS sequence"/>
</dbReference>
<dbReference type="EMBL" id="MU006723">
    <property type="protein sequence ID" value="KAF2626016.1"/>
    <property type="molecule type" value="Genomic_DNA"/>
</dbReference>
<proteinExistence type="predicted"/>
<gene>
    <name evidence="1" type="ORF">BU25DRAFT_107224</name>
</gene>
<keyword evidence="2" id="KW-1185">Reference proteome</keyword>
<name>A0ACB6RVE7_9PLEO</name>